<sequence>MTRIFLDPGHGGSDPGAVGNGLQEKTLNLSIATRIRDILLSEYQGVEVRMSRTSDVFVSLSDRTQQANAWNANYFMSIHINAGGGTGFESFIHTNAGAETARIQGIVHPAIMQQLNVTNRGQKRANFAVLRTSTMPAILTENLFIDRAADADLLRSPAFLDRVARGHVNGLAQAFNLQRSGGGGGGTIYRVQVGAFSVRANADQQQARLRADGYESIIVQSGSLFLVQAGAFSVRANADALANELRGRGYDAVVISS</sequence>
<dbReference type="Pfam" id="PF05036">
    <property type="entry name" value="SPOR"/>
    <property type="match status" value="1"/>
</dbReference>
<accession>A0A060M2Y6</accession>
<dbReference type="InterPro" id="IPR002508">
    <property type="entry name" value="MurNAc-LAA_cat"/>
</dbReference>
<dbReference type="PANTHER" id="PTHR30404:SF0">
    <property type="entry name" value="N-ACETYLMURAMOYL-L-ALANINE AMIDASE AMIC"/>
    <property type="match status" value="1"/>
</dbReference>
<dbReference type="PROSITE" id="PS51724">
    <property type="entry name" value="SPOR"/>
    <property type="match status" value="1"/>
</dbReference>
<dbReference type="STRING" id="1246626.BleG1_3843"/>
<feature type="domain" description="SPOR" evidence="2">
    <location>
        <begin position="183"/>
        <end position="257"/>
    </location>
</feature>
<keyword evidence="4" id="KW-1185">Reference proteome</keyword>
<dbReference type="SUPFAM" id="SSF110997">
    <property type="entry name" value="Sporulation related repeat"/>
    <property type="match status" value="1"/>
</dbReference>
<reference evidence="3 4" key="1">
    <citation type="journal article" date="2014" name="Gene">
        <title>A comparative genomic analysis of the alkalitolerant soil bacterium Bacillus lehensis G1.</title>
        <authorList>
            <person name="Noor Y.M."/>
            <person name="Samsulrizal N.H."/>
            <person name="Jema'on N.A."/>
            <person name="Low K.O."/>
            <person name="Ramli A.N."/>
            <person name="Alias N.I."/>
            <person name="Damis S.I."/>
            <person name="Fuzi S.F."/>
            <person name="Isa M.N."/>
            <person name="Murad A.M."/>
            <person name="Raih M.F."/>
            <person name="Bakar F.D."/>
            <person name="Najimudin N."/>
            <person name="Mahadi N.M."/>
            <person name="Illias R.M."/>
        </authorList>
    </citation>
    <scope>NUCLEOTIDE SEQUENCE [LARGE SCALE GENOMIC DNA]</scope>
    <source>
        <strain evidence="3 4">G1</strain>
    </source>
</reference>
<gene>
    <name evidence="3" type="ORF">BleG1_3843</name>
</gene>
<dbReference type="eggNOG" id="COG0860">
    <property type="taxonomic scope" value="Bacteria"/>
</dbReference>
<dbReference type="InterPro" id="IPR036680">
    <property type="entry name" value="SPOR-like_sf"/>
</dbReference>
<dbReference type="GO" id="GO:0008745">
    <property type="term" value="F:N-acetylmuramoyl-L-alanine amidase activity"/>
    <property type="evidence" value="ECO:0007669"/>
    <property type="project" value="InterPro"/>
</dbReference>
<dbReference type="SUPFAM" id="SSF53187">
    <property type="entry name" value="Zn-dependent exopeptidases"/>
    <property type="match status" value="1"/>
</dbReference>
<dbReference type="SMART" id="SM00646">
    <property type="entry name" value="Ami_3"/>
    <property type="match status" value="1"/>
</dbReference>
<dbReference type="EMBL" id="CP003923">
    <property type="protein sequence ID" value="AIC96390.1"/>
    <property type="molecule type" value="Genomic_DNA"/>
</dbReference>
<evidence type="ECO:0000313" key="3">
    <source>
        <dbReference type="EMBL" id="AIC96390.1"/>
    </source>
</evidence>
<dbReference type="KEGG" id="ble:BleG1_3843"/>
<dbReference type="AlphaFoldDB" id="A0A060M2Y6"/>
<dbReference type="GO" id="GO:0009253">
    <property type="term" value="P:peptidoglycan catabolic process"/>
    <property type="evidence" value="ECO:0007669"/>
    <property type="project" value="InterPro"/>
</dbReference>
<dbReference type="Gene3D" id="3.30.70.1070">
    <property type="entry name" value="Sporulation related repeat"/>
    <property type="match status" value="1"/>
</dbReference>
<name>A0A060M2Y6_9BACI</name>
<protein>
    <submittedName>
        <fullName evidence="3">Sporulation-specific N-acetylmuramoyl-L-alanine amidase</fullName>
    </submittedName>
</protein>
<dbReference type="Gene3D" id="3.40.630.40">
    <property type="entry name" value="Zn-dependent exopeptidases"/>
    <property type="match status" value="1"/>
</dbReference>
<evidence type="ECO:0000313" key="4">
    <source>
        <dbReference type="Proteomes" id="UP000027142"/>
    </source>
</evidence>
<evidence type="ECO:0000259" key="2">
    <source>
        <dbReference type="PROSITE" id="PS51724"/>
    </source>
</evidence>
<dbReference type="GO" id="GO:0042834">
    <property type="term" value="F:peptidoglycan binding"/>
    <property type="evidence" value="ECO:0007669"/>
    <property type="project" value="InterPro"/>
</dbReference>
<organism evidence="3 4">
    <name type="scientific">Shouchella lehensis G1</name>
    <dbReference type="NCBI Taxonomy" id="1246626"/>
    <lineage>
        <taxon>Bacteria</taxon>
        <taxon>Bacillati</taxon>
        <taxon>Bacillota</taxon>
        <taxon>Bacilli</taxon>
        <taxon>Bacillales</taxon>
        <taxon>Bacillaceae</taxon>
        <taxon>Shouchella</taxon>
    </lineage>
</organism>
<dbReference type="InterPro" id="IPR007730">
    <property type="entry name" value="SPOR-like_dom"/>
</dbReference>
<dbReference type="GO" id="GO:0030288">
    <property type="term" value="C:outer membrane-bounded periplasmic space"/>
    <property type="evidence" value="ECO:0007669"/>
    <property type="project" value="TreeGrafter"/>
</dbReference>
<evidence type="ECO:0000256" key="1">
    <source>
        <dbReference type="ARBA" id="ARBA00022801"/>
    </source>
</evidence>
<dbReference type="OrthoDB" id="9763643at2"/>
<dbReference type="RefSeq" id="WP_038484372.1">
    <property type="nucleotide sequence ID" value="NZ_CP003923.1"/>
</dbReference>
<proteinExistence type="predicted"/>
<dbReference type="HOGENOM" id="CLU_014322_9_1_9"/>
<dbReference type="PATRIC" id="fig|1246626.3.peg.3837"/>
<dbReference type="PANTHER" id="PTHR30404">
    <property type="entry name" value="N-ACETYLMURAMOYL-L-ALANINE AMIDASE"/>
    <property type="match status" value="1"/>
</dbReference>
<keyword evidence="1" id="KW-0378">Hydrolase</keyword>
<dbReference type="CDD" id="cd02696">
    <property type="entry name" value="MurNAc-LAA"/>
    <property type="match status" value="1"/>
</dbReference>
<dbReference type="InterPro" id="IPR050695">
    <property type="entry name" value="N-acetylmuramoyl_amidase_3"/>
</dbReference>
<dbReference type="Pfam" id="PF01520">
    <property type="entry name" value="Amidase_3"/>
    <property type="match status" value="1"/>
</dbReference>
<dbReference type="Proteomes" id="UP000027142">
    <property type="component" value="Chromosome"/>
</dbReference>